<sequence length="95" mass="9859">GGGRGLADGQDGRHSVRLCRAAGRGPFLRLLPLTGDAGGGGLERGVLRTTAPRWLQQRSAVGAGTGAPHAAEEARPCCQARQGTRVLRRSAHPEL</sequence>
<evidence type="ECO:0000313" key="2">
    <source>
        <dbReference type="Proteomes" id="UP001066276"/>
    </source>
</evidence>
<reference evidence="1" key="1">
    <citation type="journal article" date="2022" name="bioRxiv">
        <title>Sequencing and chromosome-scale assembly of the giantPleurodeles waltlgenome.</title>
        <authorList>
            <person name="Brown T."/>
            <person name="Elewa A."/>
            <person name="Iarovenko S."/>
            <person name="Subramanian E."/>
            <person name="Araus A.J."/>
            <person name="Petzold A."/>
            <person name="Susuki M."/>
            <person name="Suzuki K.-i.T."/>
            <person name="Hayashi T."/>
            <person name="Toyoda A."/>
            <person name="Oliveira C."/>
            <person name="Osipova E."/>
            <person name="Leigh N.D."/>
            <person name="Simon A."/>
            <person name="Yun M.H."/>
        </authorList>
    </citation>
    <scope>NUCLEOTIDE SEQUENCE</scope>
    <source>
        <strain evidence="1">20211129_DDA</strain>
        <tissue evidence="1">Liver</tissue>
    </source>
</reference>
<feature type="non-terminal residue" evidence="1">
    <location>
        <position position="95"/>
    </location>
</feature>
<organism evidence="1 2">
    <name type="scientific">Pleurodeles waltl</name>
    <name type="common">Iberian ribbed newt</name>
    <dbReference type="NCBI Taxonomy" id="8319"/>
    <lineage>
        <taxon>Eukaryota</taxon>
        <taxon>Metazoa</taxon>
        <taxon>Chordata</taxon>
        <taxon>Craniata</taxon>
        <taxon>Vertebrata</taxon>
        <taxon>Euteleostomi</taxon>
        <taxon>Amphibia</taxon>
        <taxon>Batrachia</taxon>
        <taxon>Caudata</taxon>
        <taxon>Salamandroidea</taxon>
        <taxon>Salamandridae</taxon>
        <taxon>Pleurodelinae</taxon>
        <taxon>Pleurodeles</taxon>
    </lineage>
</organism>
<accession>A0AAV7VKL3</accession>
<protein>
    <submittedName>
        <fullName evidence="1">Uncharacterized protein</fullName>
    </submittedName>
</protein>
<dbReference type="EMBL" id="JANPWB010000003">
    <property type="protein sequence ID" value="KAJ1202173.1"/>
    <property type="molecule type" value="Genomic_DNA"/>
</dbReference>
<proteinExistence type="predicted"/>
<comment type="caution">
    <text evidence="1">The sequence shown here is derived from an EMBL/GenBank/DDBJ whole genome shotgun (WGS) entry which is preliminary data.</text>
</comment>
<dbReference type="Proteomes" id="UP001066276">
    <property type="component" value="Chromosome 2_1"/>
</dbReference>
<evidence type="ECO:0000313" key="1">
    <source>
        <dbReference type="EMBL" id="KAJ1202173.1"/>
    </source>
</evidence>
<gene>
    <name evidence="1" type="ORF">NDU88_005974</name>
</gene>
<dbReference type="AlphaFoldDB" id="A0AAV7VKL3"/>
<name>A0AAV7VKL3_PLEWA</name>
<keyword evidence="2" id="KW-1185">Reference proteome</keyword>
<feature type="non-terminal residue" evidence="1">
    <location>
        <position position="1"/>
    </location>
</feature>